<organism evidence="9 10">
    <name type="scientific">Bradyrhizobium erythrophlei</name>
    <dbReference type="NCBI Taxonomy" id="1437360"/>
    <lineage>
        <taxon>Bacteria</taxon>
        <taxon>Pseudomonadati</taxon>
        <taxon>Pseudomonadota</taxon>
        <taxon>Alphaproteobacteria</taxon>
        <taxon>Hyphomicrobiales</taxon>
        <taxon>Nitrobacteraceae</taxon>
        <taxon>Bradyrhizobium</taxon>
    </lineage>
</organism>
<feature type="domain" description="Four-carbon acid sugar kinase nucleotide binding" evidence="8">
    <location>
        <begin position="261"/>
        <end position="349"/>
    </location>
</feature>
<keyword evidence="5" id="KW-0067">ATP-binding</keyword>
<dbReference type="SUPFAM" id="SSF142764">
    <property type="entry name" value="YgbK-like"/>
    <property type="match status" value="1"/>
</dbReference>
<dbReference type="InterPro" id="IPR037051">
    <property type="entry name" value="4-carb_acid_sugar_kinase_N_sf"/>
</dbReference>
<keyword evidence="2" id="KW-0808">Transferase</keyword>
<evidence type="ECO:0000313" key="9">
    <source>
        <dbReference type="EMBL" id="SHN65118.1"/>
    </source>
</evidence>
<evidence type="ECO:0000259" key="8">
    <source>
        <dbReference type="Pfam" id="PF17042"/>
    </source>
</evidence>
<keyword evidence="10" id="KW-1185">Reference proteome</keyword>
<dbReference type="GO" id="GO:0005524">
    <property type="term" value="F:ATP binding"/>
    <property type="evidence" value="ECO:0007669"/>
    <property type="project" value="UniProtKB-KW"/>
</dbReference>
<dbReference type="RefSeq" id="WP_072816684.1">
    <property type="nucleotide sequence ID" value="NZ_LT670849.1"/>
</dbReference>
<dbReference type="Pfam" id="PF17042">
    <property type="entry name" value="NBD_C"/>
    <property type="match status" value="1"/>
</dbReference>
<evidence type="ECO:0000256" key="1">
    <source>
        <dbReference type="ARBA" id="ARBA00005715"/>
    </source>
</evidence>
<evidence type="ECO:0000313" key="10">
    <source>
        <dbReference type="Proteomes" id="UP000184096"/>
    </source>
</evidence>
<dbReference type="Gene3D" id="3.40.980.20">
    <property type="entry name" value="Four-carbon acid sugar kinase, nucleotide binding domain"/>
    <property type="match status" value="1"/>
</dbReference>
<evidence type="ECO:0000256" key="3">
    <source>
        <dbReference type="ARBA" id="ARBA00022741"/>
    </source>
</evidence>
<comment type="similarity">
    <text evidence="1">Belongs to the four-carbon acid sugar kinase family.</text>
</comment>
<dbReference type="EMBL" id="LT670849">
    <property type="protein sequence ID" value="SHN65118.1"/>
    <property type="molecule type" value="Genomic_DNA"/>
</dbReference>
<evidence type="ECO:0000256" key="4">
    <source>
        <dbReference type="ARBA" id="ARBA00022777"/>
    </source>
</evidence>
<keyword evidence="3" id="KW-0547">Nucleotide-binding</keyword>
<dbReference type="GO" id="GO:0016301">
    <property type="term" value="F:kinase activity"/>
    <property type="evidence" value="ECO:0007669"/>
    <property type="project" value="UniProtKB-KW"/>
</dbReference>
<keyword evidence="6" id="KW-0119">Carbohydrate metabolism</keyword>
<evidence type="ECO:0000259" key="7">
    <source>
        <dbReference type="Pfam" id="PF07005"/>
    </source>
</evidence>
<proteinExistence type="inferred from homology"/>
<gene>
    <name evidence="9" type="ORF">SAMN05444170_0670</name>
</gene>
<dbReference type="Pfam" id="PF07005">
    <property type="entry name" value="SBD_N"/>
    <property type="match status" value="2"/>
</dbReference>
<dbReference type="Gene3D" id="3.40.50.10840">
    <property type="entry name" value="Putative sugar-binding, N-terminal domain"/>
    <property type="match status" value="1"/>
</dbReference>
<dbReference type="Proteomes" id="UP000184096">
    <property type="component" value="Chromosome I"/>
</dbReference>
<evidence type="ECO:0000256" key="5">
    <source>
        <dbReference type="ARBA" id="ARBA00022840"/>
    </source>
</evidence>
<evidence type="ECO:0000256" key="6">
    <source>
        <dbReference type="ARBA" id="ARBA00023277"/>
    </source>
</evidence>
<reference evidence="10" key="1">
    <citation type="submission" date="2016-11" db="EMBL/GenBank/DDBJ databases">
        <authorList>
            <person name="Varghese N."/>
            <person name="Submissions S."/>
        </authorList>
    </citation>
    <scope>NUCLEOTIDE SEQUENCE [LARGE SCALE GENOMIC DNA]</scope>
    <source>
        <strain evidence="10">GAS401</strain>
    </source>
</reference>
<name>A0A1M7T345_9BRAD</name>
<dbReference type="AlphaFoldDB" id="A0A1M7T345"/>
<dbReference type="InterPro" id="IPR010737">
    <property type="entry name" value="4-carb_acid_sugar_kinase_N"/>
</dbReference>
<evidence type="ECO:0000256" key="2">
    <source>
        <dbReference type="ARBA" id="ARBA00022679"/>
    </source>
</evidence>
<dbReference type="InterPro" id="IPR031475">
    <property type="entry name" value="NBD_C"/>
</dbReference>
<feature type="domain" description="Four-carbon acid sugar kinase N-terminal" evidence="7">
    <location>
        <begin position="6"/>
        <end position="124"/>
    </location>
</feature>
<protein>
    <submittedName>
        <fullName evidence="9">Uncharacterized conserved protein YgbK, DUF1537 family</fullName>
    </submittedName>
</protein>
<accession>A0A1M7T345</accession>
<feature type="domain" description="Four-carbon acid sugar kinase N-terminal" evidence="7">
    <location>
        <begin position="152"/>
        <end position="197"/>
    </location>
</feature>
<dbReference type="OrthoDB" id="9778478at2"/>
<sequence>MGSLRLLADDLTGALDTSAEFVGQFDPLEVCWPSSMAPDRSSFAIDSATRELPTEQAFAIVRGLAPRLADATIAYKKIDSVLRGSWVAELDACMRTGAWEACILAPAFVHQGRRTVEGQHFVRGADGRWSAVGKKIVEQLAERKLEARRANPFAALQPGINVFDAETDDDLERVVEAGEKYPGKVLWCGSGGLANALARGKGVWVPDRLKGPVLGIFGSDHRTTSLQLAACESVVIRSTDVAGDIDRIRQALAKGVALVELKAPTNASRTEVAERFSREIAALSRLVDPPGSLIVAGGETLRAQTIAVGVRALRVLGRLEPGIPKSVMQGGAWSGVEVISKSGAFGAADVWAKLLRQNSLL</sequence>
<dbReference type="InterPro" id="IPR042213">
    <property type="entry name" value="NBD_C_sf"/>
</dbReference>
<keyword evidence="4" id="KW-0418">Kinase</keyword>